<sequence>MAVEYLNLRRLNIFRTVVRHMNFSRAAEELYLSQPAVSQHIRQLEEYFGVKLFEQAGKQLVLTEAGAYLKDAADRLFRQLEEVQQTIKDIRTNRVGTLTITADTSAGAYVVPPFLGLFHREHPQVALKLEVANRSAVLQRLFRAETDLAVMGYPKQSPYLEAEPFLDNRLVVIAPADHPLAGERNIPLRRLEKEPFLLRERGSGTRSTTERFFQENGVFPNVRMELGSIAAIKEAVAAGIGISVVSEVAIRLERRVGLIAVLDVEGFPIVRQWYVVHPAQQPLSPLALAFRQLLLEQGRAYGAFESAVERFVAEPAAGKAGGKREKRDDGRRGRPAPPEEAPAREEAGGREAAGDRMADESPSGESL</sequence>
<evidence type="ECO:0000313" key="9">
    <source>
        <dbReference type="Proteomes" id="UP000244180"/>
    </source>
</evidence>
<accession>A0A2T5GFR1</accession>
<keyword evidence="4" id="KW-0804">Transcription</keyword>
<dbReference type="InterPro" id="IPR000847">
    <property type="entry name" value="LysR_HTH_N"/>
</dbReference>
<dbReference type="Proteomes" id="UP000748108">
    <property type="component" value="Unassembled WGS sequence"/>
</dbReference>
<dbReference type="SUPFAM" id="SSF53850">
    <property type="entry name" value="Periplasmic binding protein-like II"/>
    <property type="match status" value="1"/>
</dbReference>
<dbReference type="PANTHER" id="PTHR30126">
    <property type="entry name" value="HTH-TYPE TRANSCRIPTIONAL REGULATOR"/>
    <property type="match status" value="1"/>
</dbReference>
<dbReference type="InterPro" id="IPR036390">
    <property type="entry name" value="WH_DNA-bd_sf"/>
</dbReference>
<keyword evidence="2" id="KW-0805">Transcription regulation</keyword>
<dbReference type="GO" id="GO:0000976">
    <property type="term" value="F:transcription cis-regulatory region binding"/>
    <property type="evidence" value="ECO:0007669"/>
    <property type="project" value="TreeGrafter"/>
</dbReference>
<dbReference type="PROSITE" id="PS50931">
    <property type="entry name" value="HTH_LYSR"/>
    <property type="match status" value="1"/>
</dbReference>
<dbReference type="EMBL" id="JAHHQF010000039">
    <property type="protein sequence ID" value="MBT9281397.1"/>
    <property type="molecule type" value="Genomic_DNA"/>
</dbReference>
<dbReference type="Proteomes" id="UP000244180">
    <property type="component" value="Unassembled WGS sequence"/>
</dbReference>
<evidence type="ECO:0000313" key="7">
    <source>
        <dbReference type="EMBL" id="MBT9281397.1"/>
    </source>
</evidence>
<name>A0A2T5GFR1_HYDSH</name>
<dbReference type="Gene3D" id="1.10.10.10">
    <property type="entry name" value="Winged helix-like DNA-binding domain superfamily/Winged helix DNA-binding domain"/>
    <property type="match status" value="1"/>
</dbReference>
<feature type="compositionally biased region" description="Basic and acidic residues" evidence="5">
    <location>
        <begin position="341"/>
        <end position="359"/>
    </location>
</feature>
<proteinExistence type="inferred from homology"/>
<evidence type="ECO:0000313" key="8">
    <source>
        <dbReference type="EMBL" id="PTQ55005.1"/>
    </source>
</evidence>
<dbReference type="Pfam" id="PF00126">
    <property type="entry name" value="HTH_1"/>
    <property type="match status" value="1"/>
</dbReference>
<evidence type="ECO:0000259" key="6">
    <source>
        <dbReference type="PROSITE" id="PS50931"/>
    </source>
</evidence>
<gene>
    <name evidence="8" type="ORF">HSCHL_1948</name>
    <name evidence="7" type="ORF">KM312_01850</name>
</gene>
<dbReference type="InterPro" id="IPR005119">
    <property type="entry name" value="LysR_subst-bd"/>
</dbReference>
<dbReference type="PANTHER" id="PTHR30126:SF5">
    <property type="entry name" value="HTH-TYPE TRANSCRIPTIONAL ACTIVATOR CMPR"/>
    <property type="match status" value="1"/>
</dbReference>
<dbReference type="AlphaFoldDB" id="A0A2T5GFR1"/>
<dbReference type="Gene3D" id="3.40.190.290">
    <property type="match status" value="1"/>
</dbReference>
<dbReference type="InterPro" id="IPR036388">
    <property type="entry name" value="WH-like_DNA-bd_sf"/>
</dbReference>
<dbReference type="GO" id="GO:0003700">
    <property type="term" value="F:DNA-binding transcription factor activity"/>
    <property type="evidence" value="ECO:0007669"/>
    <property type="project" value="InterPro"/>
</dbReference>
<feature type="domain" description="HTH lysR-type" evidence="6">
    <location>
        <begin position="6"/>
        <end position="63"/>
    </location>
</feature>
<dbReference type="Pfam" id="PF03466">
    <property type="entry name" value="LysR_substrate"/>
    <property type="match status" value="1"/>
</dbReference>
<protein>
    <submittedName>
        <fullName evidence="7">LysR family transcriptional regulator</fullName>
    </submittedName>
    <submittedName>
        <fullName evidence="8">RuBisCO operon transcriptional regulator CbbR</fullName>
    </submittedName>
</protein>
<reference evidence="7" key="2">
    <citation type="journal article" date="2021" name="Microbiology">
        <title>Metagenomic Analysis of the Microbial Community in the Underground Coal Fire Area (Kemerovo Region, Russia) Revealed Predominance of Thermophilic Members of the Phyla Deinococcus-thermus, Aquificae, and Firmicutes.</title>
        <authorList>
            <person name="Kadnikov V."/>
            <person name="Mardanov A.V."/>
            <person name="Beletsky A.V."/>
            <person name="Karnachuk O.V."/>
            <person name="Ravin N.V."/>
        </authorList>
    </citation>
    <scope>NUCLEOTIDE SEQUENCE</scope>
    <source>
        <strain evidence="7">RBS10-49</strain>
    </source>
</reference>
<dbReference type="FunFam" id="1.10.10.10:FF:000001">
    <property type="entry name" value="LysR family transcriptional regulator"/>
    <property type="match status" value="1"/>
</dbReference>
<organism evidence="8 9">
    <name type="scientific">Hydrogenibacillus schlegelii</name>
    <name type="common">Bacillus schlegelii</name>
    <dbReference type="NCBI Taxonomy" id="1484"/>
    <lineage>
        <taxon>Bacteria</taxon>
        <taxon>Bacillati</taxon>
        <taxon>Bacillota</taxon>
        <taxon>Bacilli</taxon>
        <taxon>Bacillales</taxon>
        <taxon>Bacillales Family X. Incertae Sedis</taxon>
        <taxon>Hydrogenibacillus</taxon>
    </lineage>
</organism>
<dbReference type="CDD" id="cd08419">
    <property type="entry name" value="PBP2_CbbR_RubisCO_like"/>
    <property type="match status" value="1"/>
</dbReference>
<evidence type="ECO:0000256" key="3">
    <source>
        <dbReference type="ARBA" id="ARBA00023125"/>
    </source>
</evidence>
<dbReference type="SUPFAM" id="SSF46785">
    <property type="entry name" value="Winged helix' DNA-binding domain"/>
    <property type="match status" value="1"/>
</dbReference>
<keyword evidence="3" id="KW-0238">DNA-binding</keyword>
<evidence type="ECO:0000256" key="1">
    <source>
        <dbReference type="ARBA" id="ARBA00009437"/>
    </source>
</evidence>
<evidence type="ECO:0000256" key="5">
    <source>
        <dbReference type="SAM" id="MobiDB-lite"/>
    </source>
</evidence>
<comment type="caution">
    <text evidence="8">The sequence shown here is derived from an EMBL/GenBank/DDBJ whole genome shotgun (WGS) entry which is preliminary data.</text>
</comment>
<reference evidence="8 9" key="1">
    <citation type="submission" date="2017-08" db="EMBL/GenBank/DDBJ databases">
        <title>Burning lignite coal seam in the remote Altai Mountains harbors a hydrogen-driven thermophilic microbial community.</title>
        <authorList>
            <person name="Kadnikov V.V."/>
            <person name="Mardanov A.V."/>
            <person name="Ivasenko D."/>
            <person name="Beletsky A.V."/>
            <person name="Karnachuk O.V."/>
            <person name="Ravin N.V."/>
        </authorList>
    </citation>
    <scope>NUCLEOTIDE SEQUENCE [LARGE SCALE GENOMIC DNA]</scope>
    <source>
        <strain evidence="8">AL33</strain>
    </source>
</reference>
<dbReference type="RefSeq" id="WP_272999428.1">
    <property type="nucleotide sequence ID" value="NZ_PEBV01000001.1"/>
</dbReference>
<dbReference type="PRINTS" id="PR00039">
    <property type="entry name" value="HTHLYSR"/>
</dbReference>
<feature type="compositionally biased region" description="Basic and acidic residues" evidence="5">
    <location>
        <begin position="322"/>
        <end position="332"/>
    </location>
</feature>
<feature type="region of interest" description="Disordered" evidence="5">
    <location>
        <begin position="315"/>
        <end position="367"/>
    </location>
</feature>
<dbReference type="EMBL" id="PEBV01000001">
    <property type="protein sequence ID" value="PTQ55005.1"/>
    <property type="molecule type" value="Genomic_DNA"/>
</dbReference>
<evidence type="ECO:0000256" key="4">
    <source>
        <dbReference type="ARBA" id="ARBA00023163"/>
    </source>
</evidence>
<comment type="similarity">
    <text evidence="1">Belongs to the LysR transcriptional regulatory family.</text>
</comment>
<evidence type="ECO:0000256" key="2">
    <source>
        <dbReference type="ARBA" id="ARBA00023015"/>
    </source>
</evidence>